<evidence type="ECO:0000256" key="8">
    <source>
        <dbReference type="PROSITE-ProRule" id="PRU00221"/>
    </source>
</evidence>
<dbReference type="PANTHER" id="PTHR10856">
    <property type="entry name" value="CORONIN"/>
    <property type="match status" value="1"/>
</dbReference>
<organism evidence="13 14">
    <name type="scientific">Talaromyces marneffei (strain ATCC 18224 / CBS 334.59 / QM 7333)</name>
    <name type="common">Penicillium marneffei</name>
    <dbReference type="NCBI Taxonomy" id="441960"/>
    <lineage>
        <taxon>Eukaryota</taxon>
        <taxon>Fungi</taxon>
        <taxon>Dikarya</taxon>
        <taxon>Ascomycota</taxon>
        <taxon>Pezizomycotina</taxon>
        <taxon>Eurotiomycetes</taxon>
        <taxon>Eurotiomycetidae</taxon>
        <taxon>Eurotiales</taxon>
        <taxon>Trichocomaceae</taxon>
        <taxon>Talaromyces</taxon>
        <taxon>Talaromyces sect. Talaromyces</taxon>
    </lineage>
</organism>
<gene>
    <name evidence="13" type="ORF">PMAA_022470</name>
</gene>
<evidence type="ECO:0000313" key="14">
    <source>
        <dbReference type="Proteomes" id="UP000001294"/>
    </source>
</evidence>
<evidence type="ECO:0000256" key="9">
    <source>
        <dbReference type="RuleBase" id="RU280818"/>
    </source>
</evidence>
<keyword evidence="3 8" id="KW-0853">WD repeat</keyword>
<dbReference type="Gene3D" id="2.130.10.10">
    <property type="entry name" value="YVTN repeat-like/Quinoprotein amine dehydrogenase"/>
    <property type="match status" value="1"/>
</dbReference>
<feature type="coiled-coil region" evidence="10">
    <location>
        <begin position="552"/>
        <end position="579"/>
    </location>
</feature>
<dbReference type="InterPro" id="IPR020472">
    <property type="entry name" value="WD40_PAC1"/>
</dbReference>
<evidence type="ECO:0000256" key="7">
    <source>
        <dbReference type="ARBA" id="ARBA00062568"/>
    </source>
</evidence>
<evidence type="ECO:0000256" key="1">
    <source>
        <dbReference type="ARBA" id="ARBA00009482"/>
    </source>
</evidence>
<feature type="compositionally biased region" description="Low complexity" evidence="11">
    <location>
        <begin position="421"/>
        <end position="446"/>
    </location>
</feature>
<dbReference type="PROSITE" id="PS50082">
    <property type="entry name" value="WD_REPEATS_2"/>
    <property type="match status" value="3"/>
</dbReference>
<feature type="compositionally biased region" description="Low complexity" evidence="11">
    <location>
        <begin position="531"/>
        <end position="540"/>
    </location>
</feature>
<dbReference type="InterPro" id="IPR015943">
    <property type="entry name" value="WD40/YVTN_repeat-like_dom_sf"/>
</dbReference>
<dbReference type="InterPro" id="IPR015505">
    <property type="entry name" value="Coronin"/>
</dbReference>
<dbReference type="HOGENOM" id="CLU_026859_3_1_1"/>
<evidence type="ECO:0000256" key="2">
    <source>
        <dbReference type="ARBA" id="ARBA00022553"/>
    </source>
</evidence>
<dbReference type="VEuPathDB" id="FungiDB:PMAA_022470"/>
<dbReference type="Pfam" id="PF08953">
    <property type="entry name" value="DUF1899"/>
    <property type="match status" value="1"/>
</dbReference>
<evidence type="ECO:0000256" key="6">
    <source>
        <dbReference type="ARBA" id="ARBA00023203"/>
    </source>
</evidence>
<dbReference type="Pfam" id="PF16300">
    <property type="entry name" value="WD40_4"/>
    <property type="match status" value="1"/>
</dbReference>
<dbReference type="PROSITE" id="PS00678">
    <property type="entry name" value="WD_REPEATS_1"/>
    <property type="match status" value="2"/>
</dbReference>
<dbReference type="InterPro" id="IPR036322">
    <property type="entry name" value="WD40_repeat_dom_sf"/>
</dbReference>
<evidence type="ECO:0000313" key="13">
    <source>
        <dbReference type="EMBL" id="EEA27368.1"/>
    </source>
</evidence>
<dbReference type="GO" id="GO:0051015">
    <property type="term" value="F:actin filament binding"/>
    <property type="evidence" value="ECO:0007669"/>
    <property type="project" value="TreeGrafter"/>
</dbReference>
<dbReference type="GO" id="GO:0030479">
    <property type="term" value="C:actin cortical patch"/>
    <property type="evidence" value="ECO:0007669"/>
    <property type="project" value="UniProtKB-ARBA"/>
</dbReference>
<dbReference type="SMART" id="SM00320">
    <property type="entry name" value="WD40"/>
    <property type="match status" value="4"/>
</dbReference>
<name>B6Q525_TALMQ</name>
<feature type="compositionally biased region" description="Polar residues" evidence="11">
    <location>
        <begin position="410"/>
        <end position="420"/>
    </location>
</feature>
<keyword evidence="5 10" id="KW-0175">Coiled coil</keyword>
<dbReference type="InterPro" id="IPR015048">
    <property type="entry name" value="DUF1899"/>
</dbReference>
<comment type="similarity">
    <text evidence="1 9">Belongs to the WD repeat coronin family.</text>
</comment>
<protein>
    <recommendedName>
        <fullName evidence="9">Coronin</fullName>
    </recommendedName>
</protein>
<dbReference type="EMBL" id="DS995899">
    <property type="protein sequence ID" value="EEA27368.1"/>
    <property type="molecule type" value="Genomic_DNA"/>
</dbReference>
<feature type="repeat" description="WD" evidence="8">
    <location>
        <begin position="77"/>
        <end position="119"/>
    </location>
</feature>
<evidence type="ECO:0000259" key="12">
    <source>
        <dbReference type="SMART" id="SM01166"/>
    </source>
</evidence>
<dbReference type="SMART" id="SM01166">
    <property type="entry name" value="DUF1899"/>
    <property type="match status" value="1"/>
</dbReference>
<dbReference type="AlphaFoldDB" id="B6Q525"/>
<dbReference type="PANTHER" id="PTHR10856:SF0">
    <property type="entry name" value="CORONIN"/>
    <property type="match status" value="1"/>
</dbReference>
<dbReference type="InterPro" id="IPR019775">
    <property type="entry name" value="WD40_repeat_CS"/>
</dbReference>
<dbReference type="SMART" id="SM01167">
    <property type="entry name" value="DUF1900"/>
    <property type="match status" value="1"/>
</dbReference>
<dbReference type="GO" id="GO:0007015">
    <property type="term" value="P:actin filament organization"/>
    <property type="evidence" value="ECO:0007669"/>
    <property type="project" value="TreeGrafter"/>
</dbReference>
<feature type="repeat" description="WD" evidence="8">
    <location>
        <begin position="184"/>
        <end position="218"/>
    </location>
</feature>
<keyword evidence="2" id="KW-0597">Phosphoprotein</keyword>
<dbReference type="SUPFAM" id="SSF50978">
    <property type="entry name" value="WD40 repeat-like"/>
    <property type="match status" value="1"/>
</dbReference>
<sequence length="582" mass="63786">MSGRFVRSSKYRHVFGQPTRREQCYDNLRVSRNAWDTNLLKVNPQYLAVNWEAGGGGAFAVIPLEERGKLPEKIPLFRGHTAAVLDTDWNPFNDSLIASGADDGKVFLWRVPDNFTVRPDVDADQVQDISPVGKLSGHPKKVGHVLFNPAAENVLATASGDYTIKIWDIEAGAAKYTLKIGDIVQSQSWSANGSLLVTTSRDKKLRLWDVRQERPAQETAGHSGAKNSRAVWMGEHDRIVTTGFSKMSDRQLALWDTRAVREPISGFKTLDSISGVCVPFWDEGTQCLYLAGKGDGNIRYFEYENDKFEVLSEYKSSDPQRGLAFMPKRGVNIHQNEVVRIYKSVADSYIEPISFIVPRRSENFQDDIYPPTTGITPAMSSSEWQAGKEAIPPKISMEGIYDGTGLKEVNPTQSKPTSTITADAPKPAEAAKPAAAEPVRAEPTPVTVRPAPSMKDQGASMAAMVDKFADNDDEKEDEIDDVSSFEEVTKPVERAAAAPVVTKSTPSPIKEKEATTPVASTPTIETPKIPSQNLSSTSNSVSDDIAEIKALIAQQTKTIASQAEQMQNLAAEIESLKAKLNN</sequence>
<evidence type="ECO:0000256" key="3">
    <source>
        <dbReference type="ARBA" id="ARBA00022574"/>
    </source>
</evidence>
<evidence type="ECO:0000256" key="10">
    <source>
        <dbReference type="SAM" id="Coils"/>
    </source>
</evidence>
<proteinExistence type="inferred from homology"/>
<feature type="domain" description="DUF1899" evidence="12">
    <location>
        <begin position="4"/>
        <end position="68"/>
    </location>
</feature>
<keyword evidence="4 9" id="KW-0677">Repeat</keyword>
<evidence type="ECO:0000256" key="11">
    <source>
        <dbReference type="SAM" id="MobiDB-lite"/>
    </source>
</evidence>
<dbReference type="Pfam" id="PF00400">
    <property type="entry name" value="WD40"/>
    <property type="match status" value="3"/>
</dbReference>
<feature type="region of interest" description="Disordered" evidence="11">
    <location>
        <begin position="407"/>
        <end position="458"/>
    </location>
</feature>
<dbReference type="PROSITE" id="PS50294">
    <property type="entry name" value="WD_REPEATS_REGION"/>
    <property type="match status" value="2"/>
</dbReference>
<dbReference type="PRINTS" id="PR00320">
    <property type="entry name" value="GPROTEINBRPT"/>
</dbReference>
<evidence type="ECO:0000256" key="5">
    <source>
        <dbReference type="ARBA" id="ARBA00023054"/>
    </source>
</evidence>
<dbReference type="FunFam" id="2.130.10.10:FF:000197">
    <property type="entry name" value="Coronin"/>
    <property type="match status" value="1"/>
</dbReference>
<accession>B6Q525</accession>
<keyword evidence="6" id="KW-0009">Actin-binding</keyword>
<keyword evidence="14" id="KW-1185">Reference proteome</keyword>
<comment type="subunit">
    <text evidence="7">Binds to F-actin.</text>
</comment>
<reference evidence="14" key="1">
    <citation type="journal article" date="2015" name="Genome Announc.">
        <title>Genome sequence of the AIDS-associated pathogen Penicillium marneffei (ATCC18224) and its near taxonomic relative Talaromyces stipitatus (ATCC10500).</title>
        <authorList>
            <person name="Nierman W.C."/>
            <person name="Fedorova-Abrams N.D."/>
            <person name="Andrianopoulos A."/>
        </authorList>
    </citation>
    <scope>NUCLEOTIDE SEQUENCE [LARGE SCALE GENOMIC DNA]</scope>
    <source>
        <strain evidence="14">ATCC 18224 / CBS 334.59 / QM 7333</strain>
    </source>
</reference>
<evidence type="ECO:0000256" key="4">
    <source>
        <dbReference type="ARBA" id="ARBA00022737"/>
    </source>
</evidence>
<feature type="region of interest" description="Disordered" evidence="11">
    <location>
        <begin position="496"/>
        <end position="540"/>
    </location>
</feature>
<dbReference type="OrthoDB" id="1850764at2759"/>
<dbReference type="Proteomes" id="UP000001294">
    <property type="component" value="Unassembled WGS sequence"/>
</dbReference>
<dbReference type="InterPro" id="IPR001680">
    <property type="entry name" value="WD40_rpt"/>
</dbReference>
<dbReference type="PhylomeDB" id="B6Q525"/>
<dbReference type="STRING" id="441960.B6Q525"/>
<feature type="repeat" description="WD" evidence="8">
    <location>
        <begin position="135"/>
        <end position="177"/>
    </location>
</feature>